<name>A0ABZ0W7D0_9BACT</name>
<keyword evidence="3" id="KW-1185">Reference proteome</keyword>
<evidence type="ECO:0000256" key="1">
    <source>
        <dbReference type="SAM" id="Phobius"/>
    </source>
</evidence>
<evidence type="ECO:0000313" key="2">
    <source>
        <dbReference type="EMBL" id="WQD39188.1"/>
    </source>
</evidence>
<protein>
    <recommendedName>
        <fullName evidence="4">tRNA_anti-like</fullName>
    </recommendedName>
</protein>
<evidence type="ECO:0000313" key="3">
    <source>
        <dbReference type="Proteomes" id="UP001325680"/>
    </source>
</evidence>
<reference evidence="2 3" key="1">
    <citation type="submission" date="2023-12" db="EMBL/GenBank/DDBJ databases">
        <title>Genome sequencing and assembly of bacterial species from a model synthetic community.</title>
        <authorList>
            <person name="Hogle S.L."/>
        </authorList>
    </citation>
    <scope>NUCLEOTIDE SEQUENCE [LARGE SCALE GENOMIC DNA]</scope>
    <source>
        <strain evidence="2 3">HAMBI_3031</strain>
    </source>
</reference>
<proteinExistence type="predicted"/>
<gene>
    <name evidence="2" type="ORF">U0035_03370</name>
</gene>
<evidence type="ECO:0008006" key="4">
    <source>
        <dbReference type="Google" id="ProtNLM"/>
    </source>
</evidence>
<sequence length="138" mass="14998">MKRKTAWALLLLVVITAAGLALYYYYKKPPDIRKAAAHYETTAPALLADFNQDESTANAKYLDKVVVVEGTISHIELNGESPAVFLETGDPMAAVTCSFYNTENAALKPLKTGTRIKIKGVCTGMLTDVVLNKCSIVE</sequence>
<dbReference type="EMBL" id="CP139960">
    <property type="protein sequence ID" value="WQD39188.1"/>
    <property type="molecule type" value="Genomic_DNA"/>
</dbReference>
<dbReference type="Proteomes" id="UP001325680">
    <property type="component" value="Chromosome"/>
</dbReference>
<keyword evidence="1" id="KW-0812">Transmembrane</keyword>
<dbReference type="Pfam" id="PF12869">
    <property type="entry name" value="tRNA_anti-like"/>
    <property type="match status" value="1"/>
</dbReference>
<keyword evidence="1" id="KW-0472">Membrane</keyword>
<feature type="transmembrane region" description="Helical" evidence="1">
    <location>
        <begin position="6"/>
        <end position="26"/>
    </location>
</feature>
<keyword evidence="1" id="KW-1133">Transmembrane helix</keyword>
<dbReference type="InterPro" id="IPR024422">
    <property type="entry name" value="Protein_unknown_function_OB"/>
</dbReference>
<accession>A0ABZ0W7D0</accession>
<dbReference type="RefSeq" id="WP_114792931.1">
    <property type="nucleotide sequence ID" value="NZ_CP139960.1"/>
</dbReference>
<organism evidence="2 3">
    <name type="scientific">Niabella yanshanensis</name>
    <dbReference type="NCBI Taxonomy" id="577386"/>
    <lineage>
        <taxon>Bacteria</taxon>
        <taxon>Pseudomonadati</taxon>
        <taxon>Bacteroidota</taxon>
        <taxon>Chitinophagia</taxon>
        <taxon>Chitinophagales</taxon>
        <taxon>Chitinophagaceae</taxon>
        <taxon>Niabella</taxon>
    </lineage>
</organism>